<dbReference type="EMBL" id="OW150024">
    <property type="protein sequence ID" value="CAH2032306.1"/>
    <property type="molecule type" value="Genomic_DNA"/>
</dbReference>
<dbReference type="InterPro" id="IPR001509">
    <property type="entry name" value="Epimerase_deHydtase"/>
</dbReference>
<keyword evidence="1" id="KW-0520">NAD</keyword>
<dbReference type="Gene3D" id="3.40.50.720">
    <property type="entry name" value="NAD(P)-binding Rossmann-like Domain"/>
    <property type="match status" value="1"/>
</dbReference>
<sequence length="294" mass="32082">MQRLFIAGCGYTGERVATTVLARGWEVIVQVRDEEKAARLRQRGLSVICCAMDRLEEVPSLLLDGHCLLYSIPPQGGGSIDLRARAFCAALERDRLVPRRIVYLSATSVYGDTGGAAVTETSPTEPASAMGKRRLDAEARFHEFAAHHGIPLVILRIAGIYGPGRLPLMQITQGQPLLREEEARPSNRIHIDDLVQVCATVLETGSGVYNISDGAPSSMTSYFNACADALGLPRQPQVSLDEARRTMPPLLFNYFVESRVVDNSRMLRDLGIVLRYPDMVSGVAAAALQTPKTC</sequence>
<feature type="domain" description="NAD-dependent epimerase/dehydratase" evidence="2">
    <location>
        <begin position="97"/>
        <end position="211"/>
    </location>
</feature>
<dbReference type="Pfam" id="PF01370">
    <property type="entry name" value="Epimerase"/>
    <property type="match status" value="1"/>
</dbReference>
<dbReference type="SUPFAM" id="SSF51735">
    <property type="entry name" value="NAD(P)-binding Rossmann-fold domains"/>
    <property type="match status" value="1"/>
</dbReference>
<dbReference type="InterPro" id="IPR036291">
    <property type="entry name" value="NAD(P)-bd_dom_sf"/>
</dbReference>
<organism evidence="3 4">
    <name type="scientific">Trichlorobacter ammonificans</name>
    <dbReference type="NCBI Taxonomy" id="2916410"/>
    <lineage>
        <taxon>Bacteria</taxon>
        <taxon>Pseudomonadati</taxon>
        <taxon>Thermodesulfobacteriota</taxon>
        <taxon>Desulfuromonadia</taxon>
        <taxon>Geobacterales</taxon>
        <taxon>Geobacteraceae</taxon>
        <taxon>Trichlorobacter</taxon>
    </lineage>
</organism>
<accession>A0ABN8HM40</accession>
<name>A0ABN8HM40_9BACT</name>
<protein>
    <submittedName>
        <fullName evidence="3">NAD-dependent epimerase/dehydratase</fullName>
    </submittedName>
</protein>
<evidence type="ECO:0000313" key="3">
    <source>
        <dbReference type="EMBL" id="CAH2032306.1"/>
    </source>
</evidence>
<evidence type="ECO:0000256" key="1">
    <source>
        <dbReference type="ARBA" id="ARBA00023027"/>
    </source>
</evidence>
<keyword evidence="4" id="KW-1185">Reference proteome</keyword>
<dbReference type="PANTHER" id="PTHR43574">
    <property type="entry name" value="EPIMERASE-RELATED"/>
    <property type="match status" value="1"/>
</dbReference>
<dbReference type="CDD" id="cd05266">
    <property type="entry name" value="SDR_a4"/>
    <property type="match status" value="1"/>
</dbReference>
<proteinExistence type="predicted"/>
<reference evidence="3 4" key="1">
    <citation type="submission" date="2022-03" db="EMBL/GenBank/DDBJ databases">
        <authorList>
            <person name="Koch H."/>
        </authorList>
    </citation>
    <scope>NUCLEOTIDE SEQUENCE [LARGE SCALE GENOMIC DNA]</scope>
    <source>
        <strain evidence="3 4">G1</strain>
    </source>
</reference>
<evidence type="ECO:0000313" key="4">
    <source>
        <dbReference type="Proteomes" id="UP001295463"/>
    </source>
</evidence>
<evidence type="ECO:0000259" key="2">
    <source>
        <dbReference type="Pfam" id="PF01370"/>
    </source>
</evidence>
<dbReference type="RefSeq" id="WP_305733066.1">
    <property type="nucleotide sequence ID" value="NZ_OW150024.1"/>
</dbReference>
<dbReference type="Proteomes" id="UP001295463">
    <property type="component" value="Chromosome"/>
</dbReference>
<gene>
    <name evidence="3" type="ORF">GEAMG1_2470</name>
</gene>